<evidence type="ECO:0000313" key="13">
    <source>
        <dbReference type="EMBL" id="PCH12674.1"/>
    </source>
</evidence>
<evidence type="ECO:0000259" key="12">
    <source>
        <dbReference type="Pfam" id="PF02581"/>
    </source>
</evidence>
<evidence type="ECO:0000256" key="6">
    <source>
        <dbReference type="ARBA" id="ARBA00047334"/>
    </source>
</evidence>
<dbReference type="NCBIfam" id="TIGR00693">
    <property type="entry name" value="thiE"/>
    <property type="match status" value="1"/>
</dbReference>
<evidence type="ECO:0000256" key="2">
    <source>
        <dbReference type="ARBA" id="ARBA00022679"/>
    </source>
</evidence>
<dbReference type="UniPathway" id="UPA00060">
    <property type="reaction ID" value="UER00141"/>
</dbReference>
<comment type="pathway">
    <text evidence="1 9 11">Cofactor biosynthesis; thiamine diphosphate biosynthesis; thiamine phosphate from 4-amino-2-methyl-5-diphosphomethylpyrimidine and 4-methyl-5-(2-phosphoethyl)-thiazole: step 1/1.</text>
</comment>
<dbReference type="CDD" id="cd00564">
    <property type="entry name" value="TMP_TenI"/>
    <property type="match status" value="1"/>
</dbReference>
<dbReference type="PANTHER" id="PTHR20857:SF15">
    <property type="entry name" value="THIAMINE-PHOSPHATE SYNTHASE"/>
    <property type="match status" value="1"/>
</dbReference>
<dbReference type="RefSeq" id="WP_096633666.1">
    <property type="nucleotide sequence ID" value="NZ_NSGR01000008.1"/>
</dbReference>
<evidence type="ECO:0000313" key="14">
    <source>
        <dbReference type="Proteomes" id="UP000217465"/>
    </source>
</evidence>
<keyword evidence="5 9" id="KW-0784">Thiamine biosynthesis</keyword>
<feature type="binding site" evidence="9">
    <location>
        <position position="165"/>
    </location>
    <ligand>
        <name>2-[(2R,5Z)-2-carboxy-4-methylthiazol-5(2H)-ylidene]ethyl phosphate</name>
        <dbReference type="ChEBI" id="CHEBI:62899"/>
    </ligand>
</feature>
<protein>
    <recommendedName>
        <fullName evidence="9">Thiamine-phosphate synthase</fullName>
        <shortName evidence="9">TP synthase</shortName>
        <shortName evidence="9">TPS</shortName>
        <ecNumber evidence="9">2.5.1.3</ecNumber>
    </recommendedName>
    <alternativeName>
        <fullName evidence="9">Thiamine-phosphate pyrophosphorylase</fullName>
        <shortName evidence="9">TMP pyrophosphorylase</shortName>
        <shortName evidence="9">TMP-PPase</shortName>
    </alternativeName>
</protein>
<proteinExistence type="inferred from homology"/>
<evidence type="ECO:0000256" key="10">
    <source>
        <dbReference type="RuleBase" id="RU003826"/>
    </source>
</evidence>
<feature type="domain" description="Thiamine phosphate synthase/TenI" evidence="12">
    <location>
        <begin position="4"/>
        <end position="188"/>
    </location>
</feature>
<feature type="binding site" evidence="9">
    <location>
        <position position="107"/>
    </location>
    <ligand>
        <name>4-amino-2-methyl-5-(diphosphooxymethyl)pyrimidine</name>
        <dbReference type="ChEBI" id="CHEBI:57841"/>
    </ligand>
</feature>
<dbReference type="FunFam" id="3.20.20.70:FF:000096">
    <property type="entry name" value="Thiamine-phosphate synthase"/>
    <property type="match status" value="1"/>
</dbReference>
<keyword evidence="2 9" id="KW-0808">Transferase</keyword>
<dbReference type="GO" id="GO:0009229">
    <property type="term" value="P:thiamine diphosphate biosynthetic process"/>
    <property type="evidence" value="ECO:0007669"/>
    <property type="project" value="UniProtKB-UniRule"/>
</dbReference>
<feature type="binding site" evidence="9">
    <location>
        <begin position="34"/>
        <end position="38"/>
    </location>
    <ligand>
        <name>4-amino-2-methyl-5-(diphosphooxymethyl)pyrimidine</name>
        <dbReference type="ChEBI" id="CHEBI:57841"/>
    </ligand>
</feature>
<dbReference type="GO" id="GO:0000287">
    <property type="term" value="F:magnesium ion binding"/>
    <property type="evidence" value="ECO:0007669"/>
    <property type="project" value="UniProtKB-UniRule"/>
</dbReference>
<evidence type="ECO:0000256" key="1">
    <source>
        <dbReference type="ARBA" id="ARBA00005165"/>
    </source>
</evidence>
<comment type="function">
    <text evidence="9">Condenses 4-methyl-5-(beta-hydroxyethyl)thiazole monophosphate (THZ-P) and 2-methyl-4-amino-5-hydroxymethyl pyrimidine pyrophosphate (HMP-PP) to form thiamine monophosphate (TMP).</text>
</comment>
<comment type="caution">
    <text evidence="13">The sequence shown here is derived from an EMBL/GenBank/DDBJ whole genome shotgun (WGS) entry which is preliminary data.</text>
</comment>
<dbReference type="PANTHER" id="PTHR20857">
    <property type="entry name" value="THIAMINE-PHOSPHATE PYROPHOSPHORYLASE"/>
    <property type="match status" value="1"/>
</dbReference>
<comment type="similarity">
    <text evidence="9 10">Belongs to the thiamine-phosphate synthase family.</text>
</comment>
<feature type="binding site" evidence="9">
    <location>
        <position position="136"/>
    </location>
    <ligand>
        <name>4-amino-2-methyl-5-(diphosphooxymethyl)pyrimidine</name>
        <dbReference type="ChEBI" id="CHEBI:57841"/>
    </ligand>
</feature>
<dbReference type="GO" id="GO:0009228">
    <property type="term" value="P:thiamine biosynthetic process"/>
    <property type="evidence" value="ECO:0007669"/>
    <property type="project" value="UniProtKB-KW"/>
</dbReference>
<dbReference type="AlphaFoldDB" id="A0A854WRD4"/>
<dbReference type="InterPro" id="IPR022998">
    <property type="entry name" value="ThiamineP_synth_TenI"/>
</dbReference>
<dbReference type="InterPro" id="IPR036206">
    <property type="entry name" value="ThiamineP_synth_sf"/>
</dbReference>
<evidence type="ECO:0000256" key="3">
    <source>
        <dbReference type="ARBA" id="ARBA00022723"/>
    </source>
</evidence>
<comment type="catalytic activity">
    <reaction evidence="8 9 10">
        <text>2-[(2R,5Z)-2-carboxy-4-methylthiazol-5(2H)-ylidene]ethyl phosphate + 4-amino-2-methyl-5-(diphosphooxymethyl)pyrimidine + 2 H(+) = thiamine phosphate + CO2 + diphosphate</text>
        <dbReference type="Rhea" id="RHEA:47844"/>
        <dbReference type="ChEBI" id="CHEBI:15378"/>
        <dbReference type="ChEBI" id="CHEBI:16526"/>
        <dbReference type="ChEBI" id="CHEBI:33019"/>
        <dbReference type="ChEBI" id="CHEBI:37575"/>
        <dbReference type="ChEBI" id="CHEBI:57841"/>
        <dbReference type="ChEBI" id="CHEBI:62899"/>
        <dbReference type="EC" id="2.5.1.3"/>
    </reaction>
</comment>
<dbReference type="HAMAP" id="MF_00097">
    <property type="entry name" value="TMP_synthase"/>
    <property type="match status" value="1"/>
</dbReference>
<evidence type="ECO:0000256" key="8">
    <source>
        <dbReference type="ARBA" id="ARBA00047883"/>
    </source>
</evidence>
<dbReference type="EC" id="2.5.1.3" evidence="9"/>
<feature type="binding site" evidence="9">
    <location>
        <position position="89"/>
    </location>
    <ligand>
        <name>Mg(2+)</name>
        <dbReference type="ChEBI" id="CHEBI:18420"/>
    </ligand>
</feature>
<keyword evidence="3 9" id="KW-0479">Metal-binding</keyword>
<dbReference type="Gene3D" id="3.20.20.70">
    <property type="entry name" value="Aldolase class I"/>
    <property type="match status" value="1"/>
</dbReference>
<feature type="binding site" evidence="9">
    <location>
        <position position="70"/>
    </location>
    <ligand>
        <name>Mg(2+)</name>
        <dbReference type="ChEBI" id="CHEBI:18420"/>
    </ligand>
</feature>
<comment type="cofactor">
    <cofactor evidence="9">
        <name>Mg(2+)</name>
        <dbReference type="ChEBI" id="CHEBI:18420"/>
    </cofactor>
    <text evidence="9">Binds 1 Mg(2+) ion per subunit.</text>
</comment>
<feature type="binding site" evidence="9">
    <location>
        <begin position="185"/>
        <end position="186"/>
    </location>
    <ligand>
        <name>2-[(2R,5Z)-2-carboxy-4-methylthiazol-5(2H)-ylidene]ethyl phosphate</name>
        <dbReference type="ChEBI" id="CHEBI:62899"/>
    </ligand>
</feature>
<dbReference type="SUPFAM" id="SSF51391">
    <property type="entry name" value="Thiamin phosphate synthase"/>
    <property type="match status" value="1"/>
</dbReference>
<evidence type="ECO:0000256" key="11">
    <source>
        <dbReference type="RuleBase" id="RU004253"/>
    </source>
</evidence>
<feature type="binding site" evidence="9">
    <location>
        <begin position="133"/>
        <end position="135"/>
    </location>
    <ligand>
        <name>2-[(2R,5Z)-2-carboxy-4-methylthiazol-5(2H)-ylidene]ethyl phosphate</name>
        <dbReference type="ChEBI" id="CHEBI:62899"/>
    </ligand>
</feature>
<dbReference type="EMBL" id="NSGR01000008">
    <property type="protein sequence ID" value="PCH12674.1"/>
    <property type="molecule type" value="Genomic_DNA"/>
</dbReference>
<dbReference type="Pfam" id="PF02581">
    <property type="entry name" value="TMP-TENI"/>
    <property type="match status" value="1"/>
</dbReference>
<comment type="catalytic activity">
    <reaction evidence="7 9 10">
        <text>2-(2-carboxy-4-methylthiazol-5-yl)ethyl phosphate + 4-amino-2-methyl-5-(diphosphooxymethyl)pyrimidine + 2 H(+) = thiamine phosphate + CO2 + diphosphate</text>
        <dbReference type="Rhea" id="RHEA:47848"/>
        <dbReference type="ChEBI" id="CHEBI:15378"/>
        <dbReference type="ChEBI" id="CHEBI:16526"/>
        <dbReference type="ChEBI" id="CHEBI:33019"/>
        <dbReference type="ChEBI" id="CHEBI:37575"/>
        <dbReference type="ChEBI" id="CHEBI:57841"/>
        <dbReference type="ChEBI" id="CHEBI:62890"/>
        <dbReference type="EC" id="2.5.1.3"/>
    </reaction>
</comment>
<dbReference type="Proteomes" id="UP000217465">
    <property type="component" value="Unassembled WGS sequence"/>
</dbReference>
<dbReference type="InterPro" id="IPR013785">
    <property type="entry name" value="Aldolase_TIM"/>
</dbReference>
<comment type="catalytic activity">
    <reaction evidence="6 9 10">
        <text>4-methyl-5-(2-phosphooxyethyl)-thiazole + 4-amino-2-methyl-5-(diphosphooxymethyl)pyrimidine + H(+) = thiamine phosphate + diphosphate</text>
        <dbReference type="Rhea" id="RHEA:22328"/>
        <dbReference type="ChEBI" id="CHEBI:15378"/>
        <dbReference type="ChEBI" id="CHEBI:33019"/>
        <dbReference type="ChEBI" id="CHEBI:37575"/>
        <dbReference type="ChEBI" id="CHEBI:57841"/>
        <dbReference type="ChEBI" id="CHEBI:58296"/>
        <dbReference type="EC" id="2.5.1.3"/>
    </reaction>
</comment>
<sequence length="212" mass="23215">MLSLYFVCGTSNCRNGDLIRTLENALKGGVNCFQFREKGPNAMVGQEKEELAKQLHLLCQTYHVPFIIDDDIDLVKKLDADGLHIGQKDISVQEARQQIGNKILGLSVNNLEEYEKSEIDLLDYIGVGPYHPTHSKVDAQEAVGTSSIQAIRQVNQSLPIVAIGGIGQNDIEPIIKAGANGIAVISAIARSKEIEQTCKSFRSRLDLALKSE</sequence>
<organism evidence="13 14">
    <name type="scientific">Streptococcus parauberis</name>
    <dbReference type="NCBI Taxonomy" id="1348"/>
    <lineage>
        <taxon>Bacteria</taxon>
        <taxon>Bacillati</taxon>
        <taxon>Bacillota</taxon>
        <taxon>Bacilli</taxon>
        <taxon>Lactobacillales</taxon>
        <taxon>Streptococcaceae</taxon>
        <taxon>Streptococcus</taxon>
    </lineage>
</organism>
<name>A0A854WRD4_9STRE</name>
<dbReference type="InterPro" id="IPR034291">
    <property type="entry name" value="TMP_synthase"/>
</dbReference>
<evidence type="ECO:0000256" key="7">
    <source>
        <dbReference type="ARBA" id="ARBA00047851"/>
    </source>
</evidence>
<evidence type="ECO:0000256" key="4">
    <source>
        <dbReference type="ARBA" id="ARBA00022842"/>
    </source>
</evidence>
<gene>
    <name evidence="9 13" type="primary">thiE</name>
    <name evidence="13" type="ORF">A9Y57_01393</name>
</gene>
<reference evidence="13 14" key="1">
    <citation type="submission" date="2016-06" db="EMBL/GenBank/DDBJ databases">
        <authorList>
            <person name="Haines A.N."/>
            <person name="Council K.R."/>
        </authorList>
    </citation>
    <scope>NUCLEOTIDE SEQUENCE [LARGE SCALE GENOMIC DNA]</scope>
    <source>
        <strain evidence="13 14">SP158-29</strain>
    </source>
</reference>
<evidence type="ECO:0000256" key="9">
    <source>
        <dbReference type="HAMAP-Rule" id="MF_00097"/>
    </source>
</evidence>
<feature type="binding site" evidence="9">
    <location>
        <position position="69"/>
    </location>
    <ligand>
        <name>4-amino-2-methyl-5-(diphosphooxymethyl)pyrimidine</name>
        <dbReference type="ChEBI" id="CHEBI:57841"/>
    </ligand>
</feature>
<keyword evidence="4 9" id="KW-0460">Magnesium</keyword>
<evidence type="ECO:0000256" key="5">
    <source>
        <dbReference type="ARBA" id="ARBA00022977"/>
    </source>
</evidence>
<dbReference type="GO" id="GO:0005737">
    <property type="term" value="C:cytoplasm"/>
    <property type="evidence" value="ECO:0007669"/>
    <property type="project" value="TreeGrafter"/>
</dbReference>
<accession>A0A854WRD4</accession>
<dbReference type="GO" id="GO:0004789">
    <property type="term" value="F:thiamine-phosphate diphosphorylase activity"/>
    <property type="evidence" value="ECO:0007669"/>
    <property type="project" value="UniProtKB-UniRule"/>
</dbReference>